<dbReference type="Proteomes" id="UP000316993">
    <property type="component" value="Unassembled WGS sequence"/>
</dbReference>
<gene>
    <name evidence="1" type="ORF">BDD18_0073</name>
</gene>
<protein>
    <submittedName>
        <fullName evidence="1">Uncharacterized protein</fullName>
    </submittedName>
</protein>
<dbReference type="EMBL" id="VFPV01000001">
    <property type="protein sequence ID" value="TQN06994.1"/>
    <property type="molecule type" value="Genomic_DNA"/>
</dbReference>
<accession>A0A543LI97</accession>
<reference evidence="1 2" key="1">
    <citation type="submission" date="2019-06" db="EMBL/GenBank/DDBJ databases">
        <title>Genomic Encyclopedia of Archaeal and Bacterial Type Strains, Phase II (KMG-II): from individual species to whole genera.</title>
        <authorList>
            <person name="Goeker M."/>
        </authorList>
    </citation>
    <scope>NUCLEOTIDE SEQUENCE [LARGE SCALE GENOMIC DNA]</scope>
    <source>
        <strain evidence="1 2">DSM 7270</strain>
    </source>
</reference>
<proteinExistence type="predicted"/>
<comment type="caution">
    <text evidence="1">The sequence shown here is derived from an EMBL/GenBank/DDBJ whole genome shotgun (WGS) entry which is preliminary data.</text>
</comment>
<evidence type="ECO:0000313" key="1">
    <source>
        <dbReference type="EMBL" id="TQN06994.1"/>
    </source>
</evidence>
<name>A0A543LI97_9BURK</name>
<sequence length="107" mass="11888">MPTARENLYTTTFAVRKELKDSLREGLEKVGLDSYGELMTMLAEHGDEVAQALRPIAEKFKEQTDLGRRAKARGKGKVQIAEKTIGDATPEELEQIKALLGSRSQVQ</sequence>
<dbReference type="RefSeq" id="WP_142080738.1">
    <property type="nucleotide sequence ID" value="NZ_VFPV01000001.1"/>
</dbReference>
<organism evidence="1 2">
    <name type="scientific">Acidovorax temperans</name>
    <dbReference type="NCBI Taxonomy" id="80878"/>
    <lineage>
        <taxon>Bacteria</taxon>
        <taxon>Pseudomonadati</taxon>
        <taxon>Pseudomonadota</taxon>
        <taxon>Betaproteobacteria</taxon>
        <taxon>Burkholderiales</taxon>
        <taxon>Comamonadaceae</taxon>
        <taxon>Acidovorax</taxon>
    </lineage>
</organism>
<evidence type="ECO:0000313" key="2">
    <source>
        <dbReference type="Proteomes" id="UP000316993"/>
    </source>
</evidence>
<dbReference type="AlphaFoldDB" id="A0A543LI97"/>